<organism evidence="1 2">
    <name type="scientific">Dactylosporangium roseum</name>
    <dbReference type="NCBI Taxonomy" id="47989"/>
    <lineage>
        <taxon>Bacteria</taxon>
        <taxon>Bacillati</taxon>
        <taxon>Actinomycetota</taxon>
        <taxon>Actinomycetes</taxon>
        <taxon>Micromonosporales</taxon>
        <taxon>Micromonosporaceae</taxon>
        <taxon>Dactylosporangium</taxon>
    </lineage>
</organism>
<accession>A0ABY5Z059</accession>
<reference evidence="1" key="1">
    <citation type="submission" date="2021-04" db="EMBL/GenBank/DDBJ databases">
        <title>Biosynthetic gene clusters of Dactylosporangioum roseum.</title>
        <authorList>
            <person name="Hartkoorn R.C."/>
            <person name="Beaudoing E."/>
            <person name="Hot D."/>
            <person name="Moureu S."/>
        </authorList>
    </citation>
    <scope>NUCLEOTIDE SEQUENCE</scope>
    <source>
        <strain evidence="1">NRRL B-16295</strain>
    </source>
</reference>
<gene>
    <name evidence="1" type="ORF">Drose_27100</name>
</gene>
<keyword evidence="2" id="KW-1185">Reference proteome</keyword>
<sequence length="129" mass="14385">MTDALESPLVRFADAEQRNPFRLLLDLYDRTVGGPAAASREDILAEQALAAAVVSWWSRWQPASIHAAFRAGANLADIAAATGLEPAEVVRRWQRWTDVQTRLIIGGRPAVDIEEIRTIRRRLRAEAAR</sequence>
<dbReference type="RefSeq" id="WP_260724183.1">
    <property type="nucleotide sequence ID" value="NZ_BAAABS010000052.1"/>
</dbReference>
<protein>
    <submittedName>
        <fullName evidence="1">Uncharacterized protein</fullName>
    </submittedName>
</protein>
<proteinExistence type="predicted"/>
<name>A0ABY5Z059_9ACTN</name>
<evidence type="ECO:0000313" key="2">
    <source>
        <dbReference type="Proteomes" id="UP001058271"/>
    </source>
</evidence>
<dbReference type="EMBL" id="CP073721">
    <property type="protein sequence ID" value="UWZ34837.1"/>
    <property type="molecule type" value="Genomic_DNA"/>
</dbReference>
<dbReference type="Proteomes" id="UP001058271">
    <property type="component" value="Chromosome"/>
</dbReference>
<evidence type="ECO:0000313" key="1">
    <source>
        <dbReference type="EMBL" id="UWZ34837.1"/>
    </source>
</evidence>